<keyword evidence="3" id="KW-1185">Reference proteome</keyword>
<dbReference type="GO" id="GO:0090660">
    <property type="term" value="P:cerebrospinal fluid circulation"/>
    <property type="evidence" value="ECO:0007669"/>
    <property type="project" value="Ensembl"/>
</dbReference>
<protein>
    <submittedName>
        <fullName evidence="2">Cilia and flagella associated protein 54</fullName>
    </submittedName>
</protein>
<accession>A0A452G521</accession>
<dbReference type="GO" id="GO:0120316">
    <property type="term" value="P:sperm flagellum assembly"/>
    <property type="evidence" value="ECO:0007669"/>
    <property type="project" value="Ensembl"/>
</dbReference>
<dbReference type="GO" id="GO:0005576">
    <property type="term" value="C:extracellular region"/>
    <property type="evidence" value="ECO:0007669"/>
    <property type="project" value="GOC"/>
</dbReference>
<dbReference type="InterPro" id="IPR027912">
    <property type="entry name" value="CFAP54"/>
</dbReference>
<reference evidence="2" key="3">
    <citation type="submission" date="2025-09" db="UniProtKB">
        <authorList>
            <consortium name="Ensembl"/>
        </authorList>
    </citation>
    <scope>IDENTIFICATION</scope>
</reference>
<dbReference type="Proteomes" id="UP000291000">
    <property type="component" value="Chromosome 5"/>
</dbReference>
<name>A0A452G521_CAPHI</name>
<feature type="compositionally biased region" description="Low complexity" evidence="1">
    <location>
        <begin position="1"/>
        <end position="21"/>
    </location>
</feature>
<dbReference type="GO" id="GO:0051649">
    <property type="term" value="P:establishment of localization in cell"/>
    <property type="evidence" value="ECO:0007669"/>
    <property type="project" value="Ensembl"/>
</dbReference>
<reference evidence="2 3" key="1">
    <citation type="submission" date="2016-04" db="EMBL/GenBank/DDBJ databases">
        <title>Polished mammalian reference genomes with single-molecule sequencing and chromosome conformation capture applied to the Capra hircus genome.</title>
        <authorList>
            <person name="Bickhart D.M."/>
            <person name="Koren S."/>
            <person name="Rosen B."/>
            <person name="Hastie A."/>
            <person name="Liachko I."/>
            <person name="Sullivan S.T."/>
            <person name="Burton J."/>
            <person name="Sayre B.L."/>
            <person name="Huson H.J."/>
            <person name="Lee J."/>
            <person name="Lam E."/>
            <person name="Kelley C.M."/>
            <person name="Hutchison J.L."/>
            <person name="Zhou Y."/>
            <person name="Sun J."/>
            <person name="Crisa A."/>
            <person name="Schwartz J.C."/>
            <person name="Hammond J.A."/>
            <person name="Schroeder S.G."/>
            <person name="Liu G.E."/>
            <person name="Dunham M."/>
            <person name="Shendure J."/>
            <person name="Sonstegard T.S."/>
            <person name="Phillippy A.M."/>
            <person name="Van Tassell C.P."/>
            <person name="Smith T.P."/>
        </authorList>
    </citation>
    <scope>NUCLEOTIDE SEQUENCE [LARGE SCALE GENOMIC DNA]</scope>
</reference>
<proteinExistence type="predicted"/>
<evidence type="ECO:0000313" key="3">
    <source>
        <dbReference type="Proteomes" id="UP000291000"/>
    </source>
</evidence>
<evidence type="ECO:0000256" key="1">
    <source>
        <dbReference type="SAM" id="MobiDB-lite"/>
    </source>
</evidence>
<dbReference type="STRING" id="9925.ENSCHIP00000031647"/>
<sequence length="3074" mass="349836">MAAQGTSSVSSPNVSPTSVSPPTLPPPATGISKSPLESKASSLSPQSLSAGHEDLLPLAVFYGPLDAKNPLLASCEKEIQELLDFMKRKKSLATTEEQKYEFHRLCATSLFNIWTKYAPRLPAAYYNEKLLKVGDRLCEMKEYKLALLQCYGRYLQQFSINFDENKADVNQFKTVFFPKGFGDKTAPHTFHALNGKNICNYQLVCDSDVNLQNKESVIHCLQILSSFRLIMQVALPQEHLCWIIFNGIYQCSIFYFSLHSIVPFLIQALEYLLWASICMESSVPLLSIRYLTWRATLYTAVCQCYYDCQAGVHGEAFARRALAKIDELRQLELMSSSQPQEESREYYREATIKMAVMIFKRGVFESRRKNKSFFRPKIRVNIKEAQTMPWPRTVTEKLLEELFDSTASRFLAVLEALSDSSRRILQTGPVLTDEVEVRDVVSELFMAGKELLIMSNIGADGILDFPKAHLLELIIKRKNLISVNAAVKFIKLAFMYEEWSLFESAAGQLIDFLQRQDDPESKKAEKDLILLVAIEPLINVKRNKGLIFPFDNYKEGQVYVKKIAAHECCLAHTKCHMSISIYLIVLIDLLYHFCFQNAQPDKEIVVDMIMFLWQKCKLGMQRVTVSKNDYAKFTQKISTNKWIYLLWQINEIIHCCKMEDIDVVMVAEITLRLSEILESLGNPRRKFKKFLDVSLKKGTSETFGAPKGSIDILPIIKKKPEEQLFLAYELLDRAIGGINLNCMLTALPNGSSVIDHCYTTHNHYVDGDMCKPVTPNNFIMDLHLELIQAQHRIAVVLLDQLQVLQTPTVSKNTSTKGTEKLKKPASPDCFTELSVMNKIRKNKLSKAIYLMQKTLLIFEKDATCSSLQNYLTEAYSLIEKTEAEQSIQYSHQKYVETAKRKKSRVPPPPILLSRTYRSVTLKPAPFVSDVKVCWYCILGHKAEGSYGKVRLNNNHLPNSGEAIPADGKSVFEVKGLETNEKYVFAVAAYCSSGKLIGDAIGETTKPILVYPPLSAVTTRMLLTQVAYQTGNYDLAKKVFSPVWDYFVASPPQDDQSIICLSNIMTITQRRLHSDILTESSSILLYLFLRNIFVTSDIKIKEENFFCDNIKGNEIFPSQQIARLIECERVLVALELSNYLNDSSYALQAVTQCYGLLAPIIYHNIVLVPVVQILIKCVVVLQGLPNVIHLKKHLASFESVQHMIACCIFYITKILRSWKEYDLAVMIINYGKKVLDISSGCKSLFGTTDLEEMQEEGSSKKSCKNKKPQQVLVPEKINEQLVLLETHLLKLTKQYITTELSGAEDPIFLYPIVLNWSVKGAVKEVMKFKQRPRFLEFFTQVMQKCMHDEKFQPMLEITNPVYDFLKRRNESLLGIKKLKYKDTFSKKAIKPVKKYRAAVVEIGKVTKRKETLREFLHKNPFISEMPEHERNKRADVRKVAHRFLVENLNPLILSYVKKKRFHQIFLEEMPWKAQMNLYLASAHFNLLLTKLGERTKIKFGSSPIMVSFRSCDPNMFSLYNSGTVLPTGKMTLESYKVMLDFLLTAKKRKAHLPSDAEEFLAFLNSKMSGENVSKTQTVYESDSQSGLSSKEKDRSANVVLLDHFMKIFLYCRRAMVLAHRGGYWTLLQNCCRALWNFTQELQILHKQTVDLYKTFPISQDNFLCISVLPFYLGAELLIDMLIELQNTDSIKTIDEKGEFSVPSCYGNIKNDNGGSSLTFEHPLDDVNVVDLKWIHDFVLKSLELVYQVEKWETLVSLAIQFNAVSHERYTEQVTPLLVYAQRQLLLQISKCKGPDISQQACVRYETEYKQKITCRNFVGIQLKINPPTNKGTAIGQRADVLKKLIHSEYSRARELLCVPVDVTDTLRCFRETLEKSKYHNRSIRHSRKLLSLFLAQTQDVLKTSNQRSLNVQALHELGNLLIFAQKKRAAFKCWSQALDELFRKEDVLHTWKELGSSLTNATDGQSPPGSKDYSEELLSKVGIWGCLQGAVISAKIAQFIQTLDVEKRTNCCLLSAFLFQGLLRTTLPHPKAERCYAQYEITQLLPGIELFSDRYRADICSVIASLYYVIRELHFAKQNLILPLLALYQYFVSVICQDFVRNLEARILKIEVLTDLGFFSEAFHELSQIFYAKNMPSSVPTSYKPTGKMKQFQSFDSGKPLISKENMQALDDLINKGMPVILVTVSQQHLLNKFLFVKAYFFINVAATINCVPEQIMKPVGHGVMNEKSKPNLPNLKGNGGSLCHLTKLKENFVLSTLKSILLTEAEDRLNTLLSEMEHPSHKDLSQCCAGELEIVVEVRLQLAAIALQRHRAAYSAAIVFSTLKLLHDSKLFKKKVVEDDSENCTSPESYVTESKDDSFLDPISLNSREYFNIHLWLRCRLALVTAFVAQIRGIGIVKENDITDYVSLINEVCVEAKAAGDRELQAEFLMQAVIIGLQEKHLKADIIKSLQEVIQLLEGRDFISPRSHLTLVRSMLLLDDLTKAEKFKETPSTKIEKLYLLTQSHNILIEQMITFGETIELPSSNTDYASPLLPLKNIYLPHVMLLAKTKMRIGHTVAKQVYYTSKKKDPSKWLPALHFFEIALKLARTSGTEEHEVEAEIFFQKGKIECQILMEEKPPTMQLESLFEAIQLSLRHDQNSGLIRDSYLEIALLLLHIRKSKSKLPALPRRHSSTKEPIVNKHEMYSLFAWIAIRAAAQVSEAVLAINLLIGKKNARTDKVSQGALSNIPEFASMDLFSSYTDYLLDNYQVVFQTGCTSSYLSEEIHEDVDSQKKNPIKVDITWILLLRYYIHLQRINNMSKLLASLKPGSGMSLPDDTLLTSLFNSGLILRQKEMHFFLKRFLQLYSSSCIDEFPKELFQVMESPPVLEKVLYDSTGVTDASLYSDLSLKSVTSPLYGDSVPSVVATQAVNKELCFQWYIPPLEKPPKETEPMVLLLYAYNMKPLNISDVVSTACNSVYVGSFWVPLKRVISVHEKLSNLTQIAEISLPTTPKVTSNENLREVEETEEKSIDAEMENMIIVCCNEIVSLFLGDEMVPFDVSLPSIFSLERLFDLASGCIISGGSLFNWMVSIIP</sequence>
<evidence type="ECO:0000313" key="2">
    <source>
        <dbReference type="Ensembl" id="ENSCHIP00000031647.1"/>
    </source>
</evidence>
<dbReference type="EMBL" id="LWLT01000005">
    <property type="status" value="NOT_ANNOTATED_CDS"/>
    <property type="molecule type" value="Genomic_DNA"/>
</dbReference>
<dbReference type="PANTHER" id="PTHR33487:SF1">
    <property type="entry name" value="CILIA- AND FLAGELLA-ASSOCIATED PROTEIN 54"/>
    <property type="match status" value="1"/>
</dbReference>
<gene>
    <name evidence="2" type="primary">CFAP54</name>
</gene>
<dbReference type="OMA" id="FTELNIM"/>
<feature type="region of interest" description="Disordered" evidence="1">
    <location>
        <begin position="1"/>
        <end position="45"/>
    </location>
</feature>
<dbReference type="GO" id="GO:0120197">
    <property type="term" value="P:mucociliary clearance"/>
    <property type="evidence" value="ECO:0007669"/>
    <property type="project" value="Ensembl"/>
</dbReference>
<dbReference type="GeneTree" id="ENSGT00940000162446"/>
<dbReference type="Ensembl" id="ENSCHIT00000039521.1">
    <property type="protein sequence ID" value="ENSCHIP00000031647.1"/>
    <property type="gene ID" value="ENSCHIG00000025886.1"/>
</dbReference>
<dbReference type="PANTHER" id="PTHR33487">
    <property type="entry name" value="CILIA- AND FLAGELLA-ASSOCIATED PROTEIN 54"/>
    <property type="match status" value="1"/>
</dbReference>
<reference evidence="2" key="2">
    <citation type="submission" date="2025-08" db="UniProtKB">
        <authorList>
            <consortium name="Ensembl"/>
        </authorList>
    </citation>
    <scope>IDENTIFICATION</scope>
</reference>
<dbReference type="Pfam" id="PF14858">
    <property type="entry name" value="CFAP54_N"/>
    <property type="match status" value="1"/>
</dbReference>
<organism evidence="2 3">
    <name type="scientific">Capra hircus</name>
    <name type="common">Goat</name>
    <dbReference type="NCBI Taxonomy" id="9925"/>
    <lineage>
        <taxon>Eukaryota</taxon>
        <taxon>Metazoa</taxon>
        <taxon>Chordata</taxon>
        <taxon>Craniata</taxon>
        <taxon>Vertebrata</taxon>
        <taxon>Euteleostomi</taxon>
        <taxon>Mammalia</taxon>
        <taxon>Eutheria</taxon>
        <taxon>Laurasiatheria</taxon>
        <taxon>Artiodactyla</taxon>
        <taxon>Ruminantia</taxon>
        <taxon>Pecora</taxon>
        <taxon>Bovidae</taxon>
        <taxon>Caprinae</taxon>
        <taxon>Capra</taxon>
    </lineage>
</organism>
<dbReference type="Bgee" id="ENSCHIG00000025886">
    <property type="expression patterns" value="Expressed in fallopian tube and 15 other cell types or tissues"/>
</dbReference>